<accession>A0A433A2U7</accession>
<dbReference type="GO" id="GO:0000422">
    <property type="term" value="P:autophagy of mitochondrion"/>
    <property type="evidence" value="ECO:0007669"/>
    <property type="project" value="TreeGrafter"/>
</dbReference>
<dbReference type="GO" id="GO:0005776">
    <property type="term" value="C:autophagosome"/>
    <property type="evidence" value="ECO:0007669"/>
    <property type="project" value="TreeGrafter"/>
</dbReference>
<protein>
    <recommendedName>
        <fullName evidence="1">non-specific serine/threonine protein kinase</fullName>
        <ecNumber evidence="1">2.7.11.1</ecNumber>
    </recommendedName>
</protein>
<dbReference type="GO" id="GO:0005524">
    <property type="term" value="F:ATP binding"/>
    <property type="evidence" value="ECO:0007669"/>
    <property type="project" value="UniProtKB-UniRule"/>
</dbReference>
<dbReference type="GO" id="GO:0005829">
    <property type="term" value="C:cytosol"/>
    <property type="evidence" value="ECO:0007669"/>
    <property type="project" value="TreeGrafter"/>
</dbReference>
<dbReference type="GO" id="GO:0004674">
    <property type="term" value="F:protein serine/threonine kinase activity"/>
    <property type="evidence" value="ECO:0007669"/>
    <property type="project" value="UniProtKB-EC"/>
</dbReference>
<dbReference type="InterPro" id="IPR017441">
    <property type="entry name" value="Protein_kinase_ATP_BS"/>
</dbReference>
<evidence type="ECO:0000256" key="1">
    <source>
        <dbReference type="ARBA" id="ARBA00012513"/>
    </source>
</evidence>
<dbReference type="Pfam" id="PF00069">
    <property type="entry name" value="Pkinase"/>
    <property type="match status" value="2"/>
</dbReference>
<keyword evidence="10" id="KW-1185">Reference proteome</keyword>
<dbReference type="EMBL" id="RBNI01018962">
    <property type="protein sequence ID" value="RUO96980.1"/>
    <property type="molecule type" value="Genomic_DNA"/>
</dbReference>
<evidence type="ECO:0000313" key="9">
    <source>
        <dbReference type="EMBL" id="RUO96980.1"/>
    </source>
</evidence>
<dbReference type="Gene3D" id="3.30.200.20">
    <property type="entry name" value="Phosphorylase Kinase, domain 1"/>
    <property type="match status" value="1"/>
</dbReference>
<dbReference type="GO" id="GO:0000045">
    <property type="term" value="P:autophagosome assembly"/>
    <property type="evidence" value="ECO:0007669"/>
    <property type="project" value="TreeGrafter"/>
</dbReference>
<sequence>MSARFGEDYSTGKDAAPMVGDYIVGPRIGQGSFAIVYKGQHKTPVAVKSVLRSKLTRKLLENLESEIAILKGIRHNHIVELVDCENLLLLPPPNATSQPGRTPMIGLPDLPTLKIADFGFARSLPSHSLAETLCGSPLYMAPEILRYERYDAKADLWSVGAVLYEMVTGRPPFRALNHVELLRKIEKSNNKIKFPGDPPSPLAYDSFDGHASPPPSTASPVSEDMKDVIRHLLKRNPVERISFEEFFLHRAVTAELGPSPHGSGAGAALPAQDDPLPLVLPQPTRTTSTPAMRRDYEPPPFAQQAPADARPTRRTAPILMQAQPVGFAAAQYDRMAPLPLPPLQQQGVVSRNAVGMQKENRWVGWGVGFGVSFAFASD</sequence>
<keyword evidence="2" id="KW-0808">Transferase</keyword>
<dbReference type="GO" id="GO:0034727">
    <property type="term" value="P:piecemeal microautophagy of the nucleus"/>
    <property type="evidence" value="ECO:0007669"/>
    <property type="project" value="TreeGrafter"/>
</dbReference>
<dbReference type="Proteomes" id="UP000268093">
    <property type="component" value="Unassembled WGS sequence"/>
</dbReference>
<dbReference type="PANTHER" id="PTHR24348:SF22">
    <property type="entry name" value="NON-SPECIFIC SERINE_THREONINE PROTEIN KINASE"/>
    <property type="match status" value="1"/>
</dbReference>
<gene>
    <name evidence="9" type="ORF">BC936DRAFT_141180</name>
</gene>
<reference evidence="9 10" key="1">
    <citation type="journal article" date="2018" name="New Phytol.">
        <title>Phylogenomics of Endogonaceae and evolution of mycorrhizas within Mucoromycota.</title>
        <authorList>
            <person name="Chang Y."/>
            <person name="Desiro A."/>
            <person name="Na H."/>
            <person name="Sandor L."/>
            <person name="Lipzen A."/>
            <person name="Clum A."/>
            <person name="Barry K."/>
            <person name="Grigoriev I.V."/>
            <person name="Martin F.M."/>
            <person name="Stajich J.E."/>
            <person name="Smith M.E."/>
            <person name="Bonito G."/>
            <person name="Spatafora J.W."/>
        </authorList>
    </citation>
    <scope>NUCLEOTIDE SEQUENCE [LARGE SCALE GENOMIC DNA]</scope>
    <source>
        <strain evidence="9 10">GMNB39</strain>
    </source>
</reference>
<evidence type="ECO:0000313" key="10">
    <source>
        <dbReference type="Proteomes" id="UP000268093"/>
    </source>
</evidence>
<feature type="binding site" evidence="6">
    <location>
        <position position="48"/>
    </location>
    <ligand>
        <name>ATP</name>
        <dbReference type="ChEBI" id="CHEBI:30616"/>
    </ligand>
</feature>
<dbReference type="OrthoDB" id="346907at2759"/>
<keyword evidence="5 6" id="KW-0067">ATP-binding</keyword>
<dbReference type="PROSITE" id="PS00107">
    <property type="entry name" value="PROTEIN_KINASE_ATP"/>
    <property type="match status" value="1"/>
</dbReference>
<evidence type="ECO:0000256" key="4">
    <source>
        <dbReference type="ARBA" id="ARBA00022777"/>
    </source>
</evidence>
<dbReference type="GO" id="GO:0042594">
    <property type="term" value="P:response to starvation"/>
    <property type="evidence" value="ECO:0007669"/>
    <property type="project" value="TreeGrafter"/>
</dbReference>
<evidence type="ECO:0000256" key="3">
    <source>
        <dbReference type="ARBA" id="ARBA00022741"/>
    </source>
</evidence>
<feature type="domain" description="Protein kinase" evidence="8">
    <location>
        <begin position="1"/>
        <end position="252"/>
    </location>
</feature>
<dbReference type="PROSITE" id="PS50011">
    <property type="entry name" value="PROTEIN_KINASE_DOM"/>
    <property type="match status" value="1"/>
</dbReference>
<dbReference type="Gene3D" id="1.10.510.10">
    <property type="entry name" value="Transferase(Phosphotransferase) domain 1"/>
    <property type="match status" value="1"/>
</dbReference>
<feature type="region of interest" description="Disordered" evidence="7">
    <location>
        <begin position="283"/>
        <end position="308"/>
    </location>
</feature>
<evidence type="ECO:0000256" key="7">
    <source>
        <dbReference type="SAM" id="MobiDB-lite"/>
    </source>
</evidence>
<dbReference type="InterPro" id="IPR011009">
    <property type="entry name" value="Kinase-like_dom_sf"/>
</dbReference>
<dbReference type="InterPro" id="IPR045269">
    <property type="entry name" value="Atg1-like"/>
</dbReference>
<proteinExistence type="predicted"/>
<feature type="non-terminal residue" evidence="9">
    <location>
        <position position="378"/>
    </location>
</feature>
<dbReference type="GO" id="GO:0034045">
    <property type="term" value="C:phagophore assembly site membrane"/>
    <property type="evidence" value="ECO:0007669"/>
    <property type="project" value="TreeGrafter"/>
</dbReference>
<evidence type="ECO:0000259" key="8">
    <source>
        <dbReference type="PROSITE" id="PS50011"/>
    </source>
</evidence>
<evidence type="ECO:0000256" key="5">
    <source>
        <dbReference type="ARBA" id="ARBA00022840"/>
    </source>
</evidence>
<evidence type="ECO:0000256" key="6">
    <source>
        <dbReference type="PROSITE-ProRule" id="PRU10141"/>
    </source>
</evidence>
<dbReference type="SUPFAM" id="SSF56112">
    <property type="entry name" value="Protein kinase-like (PK-like)"/>
    <property type="match status" value="1"/>
</dbReference>
<keyword evidence="3 6" id="KW-0547">Nucleotide-binding</keyword>
<comment type="caution">
    <text evidence="9">The sequence shown here is derived from an EMBL/GenBank/DDBJ whole genome shotgun (WGS) entry which is preliminary data.</text>
</comment>
<dbReference type="PANTHER" id="PTHR24348">
    <property type="entry name" value="SERINE/THREONINE-PROTEIN KINASE UNC-51-RELATED"/>
    <property type="match status" value="1"/>
</dbReference>
<dbReference type="AlphaFoldDB" id="A0A433A2U7"/>
<organism evidence="9 10">
    <name type="scientific">Jimgerdemannia flammicorona</name>
    <dbReference type="NCBI Taxonomy" id="994334"/>
    <lineage>
        <taxon>Eukaryota</taxon>
        <taxon>Fungi</taxon>
        <taxon>Fungi incertae sedis</taxon>
        <taxon>Mucoromycota</taxon>
        <taxon>Mucoromycotina</taxon>
        <taxon>Endogonomycetes</taxon>
        <taxon>Endogonales</taxon>
        <taxon>Endogonaceae</taxon>
        <taxon>Jimgerdemannia</taxon>
    </lineage>
</organism>
<evidence type="ECO:0000256" key="2">
    <source>
        <dbReference type="ARBA" id="ARBA00022679"/>
    </source>
</evidence>
<dbReference type="InterPro" id="IPR000719">
    <property type="entry name" value="Prot_kinase_dom"/>
</dbReference>
<dbReference type="GO" id="GO:0010506">
    <property type="term" value="P:regulation of autophagy"/>
    <property type="evidence" value="ECO:0007669"/>
    <property type="project" value="InterPro"/>
</dbReference>
<dbReference type="EC" id="2.7.11.1" evidence="1"/>
<keyword evidence="4 9" id="KW-0418">Kinase</keyword>
<name>A0A433A2U7_9FUNG</name>
<feature type="region of interest" description="Disordered" evidence="7">
    <location>
        <begin position="192"/>
        <end position="222"/>
    </location>
</feature>
<dbReference type="GO" id="GO:0061709">
    <property type="term" value="P:reticulophagy"/>
    <property type="evidence" value="ECO:0007669"/>
    <property type="project" value="TreeGrafter"/>
</dbReference>